<organism evidence="5 6">
    <name type="scientific">Protopolystoma xenopodis</name>
    <dbReference type="NCBI Taxonomy" id="117903"/>
    <lineage>
        <taxon>Eukaryota</taxon>
        <taxon>Metazoa</taxon>
        <taxon>Spiralia</taxon>
        <taxon>Lophotrochozoa</taxon>
        <taxon>Platyhelminthes</taxon>
        <taxon>Monogenea</taxon>
        <taxon>Polyopisthocotylea</taxon>
        <taxon>Polystomatidea</taxon>
        <taxon>Polystomatidae</taxon>
        <taxon>Protopolystoma</taxon>
    </lineage>
</organism>
<keyword evidence="3" id="KW-0464">Manganese</keyword>
<dbReference type="Gene3D" id="3.60.21.10">
    <property type="match status" value="1"/>
</dbReference>
<keyword evidence="6" id="KW-1185">Reference proteome</keyword>
<dbReference type="AlphaFoldDB" id="A0A448WEF5"/>
<evidence type="ECO:0000256" key="3">
    <source>
        <dbReference type="ARBA" id="ARBA00023211"/>
    </source>
</evidence>
<evidence type="ECO:0000256" key="1">
    <source>
        <dbReference type="ARBA" id="ARBA00001936"/>
    </source>
</evidence>
<dbReference type="GO" id="GO:0016787">
    <property type="term" value="F:hydrolase activity"/>
    <property type="evidence" value="ECO:0007669"/>
    <property type="project" value="InterPro"/>
</dbReference>
<dbReference type="SMART" id="SM00156">
    <property type="entry name" value="PP2Ac"/>
    <property type="match status" value="1"/>
</dbReference>
<dbReference type="PRINTS" id="PR00114">
    <property type="entry name" value="STPHPHTASE"/>
</dbReference>
<dbReference type="InterPro" id="IPR029052">
    <property type="entry name" value="Metallo-depent_PP-like"/>
</dbReference>
<dbReference type="OrthoDB" id="442428at2759"/>
<dbReference type="GO" id="GO:0046872">
    <property type="term" value="F:metal ion binding"/>
    <property type="evidence" value="ECO:0007669"/>
    <property type="project" value="UniProtKB-KW"/>
</dbReference>
<gene>
    <name evidence="5" type="ORF">PXEA_LOCUS3241</name>
</gene>
<evidence type="ECO:0000259" key="4">
    <source>
        <dbReference type="SMART" id="SM00156"/>
    </source>
</evidence>
<dbReference type="InterPro" id="IPR006186">
    <property type="entry name" value="Ser/Thr-sp_prot-phosphatase"/>
</dbReference>
<keyword evidence="2" id="KW-0479">Metal-binding</keyword>
<sequence length="121" mass="13733">MLCQLLDMLWSDPQQKDGCRPNVFRGGGCYFGPDVTRRLLSREHLVRLIRSHECCQEGWRLSHEGRVITVFSASNYYGQGSNYGAVLVLTPSTLEPGTKIEPEAVFDESREAVEWDFAYST</sequence>
<comment type="cofactor">
    <cofactor evidence="1">
        <name>Mn(2+)</name>
        <dbReference type="ChEBI" id="CHEBI:29035"/>
    </cofactor>
</comment>
<feature type="domain" description="Serine/threonine specific protein phosphatases" evidence="4">
    <location>
        <begin position="1"/>
        <end position="109"/>
    </location>
</feature>
<proteinExistence type="predicted"/>
<protein>
    <recommendedName>
        <fullName evidence="4">Serine/threonine specific protein phosphatases domain-containing protein</fullName>
    </recommendedName>
</protein>
<accession>A0A448WEF5</accession>
<dbReference type="PANTHER" id="PTHR45668:SF3">
    <property type="entry name" value="SERINE_THREONINE-PROTEIN PHOSPHATASE RDGC"/>
    <property type="match status" value="1"/>
</dbReference>
<dbReference type="PANTHER" id="PTHR45668">
    <property type="entry name" value="SERINE/THREONINE-PROTEIN PHOSPHATASE 5-RELATED"/>
    <property type="match status" value="1"/>
</dbReference>
<dbReference type="Proteomes" id="UP000784294">
    <property type="component" value="Unassembled WGS sequence"/>
</dbReference>
<evidence type="ECO:0000313" key="6">
    <source>
        <dbReference type="Proteomes" id="UP000784294"/>
    </source>
</evidence>
<dbReference type="EMBL" id="CAAALY010007273">
    <property type="protein sequence ID" value="VEL09801.1"/>
    <property type="molecule type" value="Genomic_DNA"/>
</dbReference>
<comment type="caution">
    <text evidence="5">The sequence shown here is derived from an EMBL/GenBank/DDBJ whole genome shotgun (WGS) entry which is preliminary data.</text>
</comment>
<name>A0A448WEF5_9PLAT</name>
<evidence type="ECO:0000313" key="5">
    <source>
        <dbReference type="EMBL" id="VEL09801.1"/>
    </source>
</evidence>
<evidence type="ECO:0000256" key="2">
    <source>
        <dbReference type="ARBA" id="ARBA00022723"/>
    </source>
</evidence>
<dbReference type="InterPro" id="IPR051134">
    <property type="entry name" value="PPP_phosphatase"/>
</dbReference>
<reference evidence="5" key="1">
    <citation type="submission" date="2018-11" db="EMBL/GenBank/DDBJ databases">
        <authorList>
            <consortium name="Pathogen Informatics"/>
        </authorList>
    </citation>
    <scope>NUCLEOTIDE SEQUENCE</scope>
</reference>
<dbReference type="SUPFAM" id="SSF56300">
    <property type="entry name" value="Metallo-dependent phosphatases"/>
    <property type="match status" value="1"/>
</dbReference>